<dbReference type="Proteomes" id="UP000316181">
    <property type="component" value="Unassembled WGS sequence"/>
</dbReference>
<dbReference type="AlphaFoldDB" id="A0A542SRF1"/>
<comment type="caution">
    <text evidence="1">The sequence shown here is derived from an EMBL/GenBank/DDBJ whole genome shotgun (WGS) entry which is preliminary data.</text>
</comment>
<evidence type="ECO:0000313" key="1">
    <source>
        <dbReference type="EMBL" id="TQK77174.1"/>
    </source>
</evidence>
<reference evidence="1 2" key="1">
    <citation type="submission" date="2019-06" db="EMBL/GenBank/DDBJ databases">
        <title>Sequencing the genomes of 1000 actinobacteria strains.</title>
        <authorList>
            <person name="Klenk H.-P."/>
        </authorList>
    </citation>
    <scope>NUCLEOTIDE SEQUENCE [LARGE SCALE GENOMIC DNA]</scope>
    <source>
        <strain evidence="1 2">DSM 10596</strain>
    </source>
</reference>
<name>A0A542SRF1_9MICO</name>
<dbReference type="EMBL" id="VFNV01000001">
    <property type="protein sequence ID" value="TQK77174.1"/>
    <property type="molecule type" value="Genomic_DNA"/>
</dbReference>
<sequence>MLAVCGPTLAGLAAEDGSARPAPPVLPQFPRFPLPASSHPIYFEVTVRVVSTHNEVITVSNHSHIRAWSTALGIAGSLLALAPAPSAHASNVASNASKVPDATAAQRWKAAGGKGIAAFKRVATAVDKAIAASSFGAGPTKI</sequence>
<organism evidence="1 2">
    <name type="scientific">Rarobacter incanus</name>
    <dbReference type="NCBI Taxonomy" id="153494"/>
    <lineage>
        <taxon>Bacteria</taxon>
        <taxon>Bacillati</taxon>
        <taxon>Actinomycetota</taxon>
        <taxon>Actinomycetes</taxon>
        <taxon>Micrococcales</taxon>
        <taxon>Rarobacteraceae</taxon>
        <taxon>Rarobacter</taxon>
    </lineage>
</organism>
<keyword evidence="2" id="KW-1185">Reference proteome</keyword>
<evidence type="ECO:0000313" key="2">
    <source>
        <dbReference type="Proteomes" id="UP000316181"/>
    </source>
</evidence>
<protein>
    <submittedName>
        <fullName evidence="1">Uncharacterized protein</fullName>
    </submittedName>
</protein>
<proteinExistence type="predicted"/>
<accession>A0A542SRF1</accession>
<gene>
    <name evidence="1" type="ORF">FB389_1889</name>
</gene>